<dbReference type="Proteomes" id="UP000440096">
    <property type="component" value="Unassembled WGS sequence"/>
</dbReference>
<dbReference type="AlphaFoldDB" id="A0A6N7YZJ5"/>
<protein>
    <submittedName>
        <fullName evidence="1">Uncharacterized protein</fullName>
    </submittedName>
</protein>
<accession>A0A6N7YZJ5</accession>
<name>A0A6N7YZJ5_9PSEU</name>
<sequence>MEGTAGRRFPPARRGPHRTRALTEFHAFHDREQFTFGPLRAGDVDRCTNMVHYDLRDGLFARIRVGRYRAWSADKRLERRSDR</sequence>
<dbReference type="EMBL" id="WMBA01000008">
    <property type="protein sequence ID" value="MTD53859.1"/>
    <property type="molecule type" value="Genomic_DNA"/>
</dbReference>
<keyword evidence="2" id="KW-1185">Reference proteome</keyword>
<organism evidence="1 2">
    <name type="scientific">Amycolatopsis pithecellobii</name>
    <dbReference type="NCBI Taxonomy" id="664692"/>
    <lineage>
        <taxon>Bacteria</taxon>
        <taxon>Bacillati</taxon>
        <taxon>Actinomycetota</taxon>
        <taxon>Actinomycetes</taxon>
        <taxon>Pseudonocardiales</taxon>
        <taxon>Pseudonocardiaceae</taxon>
        <taxon>Amycolatopsis</taxon>
    </lineage>
</organism>
<reference evidence="1 2" key="1">
    <citation type="submission" date="2019-11" db="EMBL/GenBank/DDBJ databases">
        <title>Draft genome of Amycolatopsis RM579.</title>
        <authorList>
            <person name="Duangmal K."/>
            <person name="Mingma R."/>
        </authorList>
    </citation>
    <scope>NUCLEOTIDE SEQUENCE [LARGE SCALE GENOMIC DNA]</scope>
    <source>
        <strain evidence="1 2">RM579</strain>
    </source>
</reference>
<proteinExistence type="predicted"/>
<dbReference type="OrthoDB" id="26840at2"/>
<evidence type="ECO:0000313" key="1">
    <source>
        <dbReference type="EMBL" id="MTD53859.1"/>
    </source>
</evidence>
<comment type="caution">
    <text evidence="1">The sequence shown here is derived from an EMBL/GenBank/DDBJ whole genome shotgun (WGS) entry which is preliminary data.</text>
</comment>
<gene>
    <name evidence="1" type="ORF">GKO32_07680</name>
</gene>
<evidence type="ECO:0000313" key="2">
    <source>
        <dbReference type="Proteomes" id="UP000440096"/>
    </source>
</evidence>
<dbReference type="RefSeq" id="WP_154756100.1">
    <property type="nucleotide sequence ID" value="NZ_WMBA01000008.1"/>
</dbReference>